<organism evidence="2">
    <name type="scientific">Rhipicephalus microplus</name>
    <name type="common">Cattle tick</name>
    <name type="synonym">Boophilus microplus</name>
    <dbReference type="NCBI Taxonomy" id="6941"/>
    <lineage>
        <taxon>Eukaryota</taxon>
        <taxon>Metazoa</taxon>
        <taxon>Ecdysozoa</taxon>
        <taxon>Arthropoda</taxon>
        <taxon>Chelicerata</taxon>
        <taxon>Arachnida</taxon>
        <taxon>Acari</taxon>
        <taxon>Parasitiformes</taxon>
        <taxon>Ixodida</taxon>
        <taxon>Ixodoidea</taxon>
        <taxon>Ixodidae</taxon>
        <taxon>Rhipicephalinae</taxon>
        <taxon>Rhipicephalus</taxon>
        <taxon>Boophilus</taxon>
    </lineage>
</organism>
<sequence length="242" mass="26528">MRMNGTLTILCLGLVYFAGGVSSSSVLKDLPGCTFAEAEKCGYDFVPYFNEPTLPDNAKDLAEMCTSDKRQLKCAEDFGAKCLEGLPRGIITLMLKAVKDEHDMFCNTTSPKHKEYFDSIKCINKAGSELHKCTNNMFVAMFRASKAADNQKIPYSCCYYQDFIECAEGALNRGCKLPSAKKFLNDILDHAFGEVLSFPCSKYSKGTGACEALPPLSTKDDAKAHKKGFIEPLVIISSKLSG</sequence>
<dbReference type="EMBL" id="GHWJ01007956">
    <property type="protein sequence ID" value="NOV40693.1"/>
    <property type="molecule type" value="Transcribed_RNA"/>
</dbReference>
<dbReference type="VEuPathDB" id="VectorBase:LOC119168460"/>
<feature type="chain" id="PRO_5026971449" evidence="1">
    <location>
        <begin position="24"/>
        <end position="242"/>
    </location>
</feature>
<dbReference type="OrthoDB" id="6490813at2759"/>
<evidence type="ECO:0000313" key="2">
    <source>
        <dbReference type="EMBL" id="NOV40693.1"/>
    </source>
</evidence>
<reference evidence="2" key="1">
    <citation type="submission" date="2019-09" db="EMBL/GenBank/DDBJ databases">
        <title>Organ-specific transcriptomic study of the physiology of the cattle tick, Rhipicephalus microplus.</title>
        <authorList>
            <person name="Tirloni L."/>
            <person name="Braz G."/>
            <person name="Gandara A.C.P."/>
            <person name="Sabadin G.A."/>
            <person name="da Silva R.M."/>
            <person name="Guizzo M.G."/>
            <person name="Machado J.A."/>
            <person name="Costa E.P."/>
            <person name="Gomes H.F."/>
            <person name="Moraes J."/>
            <person name="Mota M.B.S."/>
            <person name="Mesquita R.D."/>
            <person name="Alvarenga P.H."/>
            <person name="Alves F."/>
            <person name="Seixas A."/>
            <person name="da Fonseca R.N."/>
            <person name="Fogaca A."/>
            <person name="Logullo C."/>
            <person name="Tanaka A."/>
            <person name="Daffre S."/>
            <person name="Termignoni C."/>
            <person name="Vaz I.S.Jr."/>
            <person name="Oliveira P.L."/>
            <person name="Ribeiro J.M."/>
        </authorList>
    </citation>
    <scope>NUCLEOTIDE SEQUENCE</scope>
    <source>
        <strain evidence="2">Porto Alegre</strain>
    </source>
</reference>
<keyword evidence="1" id="KW-0732">Signal</keyword>
<name>A0A6M2D3I1_RHIMP</name>
<accession>A0A6M2D3I1</accession>
<evidence type="ECO:0000256" key="1">
    <source>
        <dbReference type="SAM" id="SignalP"/>
    </source>
</evidence>
<dbReference type="PANTHER" id="PTHR33964:SF1">
    <property type="entry name" value="RE45066P"/>
    <property type="match status" value="1"/>
</dbReference>
<dbReference type="AlphaFoldDB" id="A0A6M2D3I1"/>
<proteinExistence type="predicted"/>
<feature type="signal peptide" evidence="1">
    <location>
        <begin position="1"/>
        <end position="23"/>
    </location>
</feature>
<protein>
    <submittedName>
        <fullName evidence="2">Putative conserved secreted protein fat body overexpressed</fullName>
    </submittedName>
</protein>
<dbReference type="PANTHER" id="PTHR33964">
    <property type="entry name" value="RE45066P-RELATED"/>
    <property type="match status" value="1"/>
</dbReference>